<comment type="caution">
    <text evidence="1">The sequence shown here is derived from an EMBL/GenBank/DDBJ whole genome shotgun (WGS) entry which is preliminary data.</text>
</comment>
<dbReference type="EMBL" id="CAJVPM010002697">
    <property type="protein sequence ID" value="CAG8491108.1"/>
    <property type="molecule type" value="Genomic_DNA"/>
</dbReference>
<feature type="non-terminal residue" evidence="1">
    <location>
        <position position="163"/>
    </location>
</feature>
<name>A0ACA9KSS1_9GLOM</name>
<dbReference type="Proteomes" id="UP000789860">
    <property type="component" value="Unassembled WGS sequence"/>
</dbReference>
<evidence type="ECO:0000313" key="1">
    <source>
        <dbReference type="EMBL" id="CAG8491108.1"/>
    </source>
</evidence>
<keyword evidence="2" id="KW-1185">Reference proteome</keyword>
<sequence length="163" mass="16773">MPNLKTSETRDNQEITLICLDCATNNSKGLAGLPTPKRHPNSIPSSRLGEVLERTDSVIVEIPIKAIGSSPPKQQSQAPQQGGKITAKAPVLPSGPSAITITSTSYVDSATPPPKNNSNSANSNSSDSSSSTSSIITAAIVVGTVVVAAAIEKIQPVDFGPRS</sequence>
<protein>
    <submittedName>
        <fullName evidence="1">7915_t:CDS:1</fullName>
    </submittedName>
</protein>
<organism evidence="1 2">
    <name type="scientific">Scutellospora calospora</name>
    <dbReference type="NCBI Taxonomy" id="85575"/>
    <lineage>
        <taxon>Eukaryota</taxon>
        <taxon>Fungi</taxon>
        <taxon>Fungi incertae sedis</taxon>
        <taxon>Mucoromycota</taxon>
        <taxon>Glomeromycotina</taxon>
        <taxon>Glomeromycetes</taxon>
        <taxon>Diversisporales</taxon>
        <taxon>Gigasporaceae</taxon>
        <taxon>Scutellospora</taxon>
    </lineage>
</organism>
<evidence type="ECO:0000313" key="2">
    <source>
        <dbReference type="Proteomes" id="UP000789860"/>
    </source>
</evidence>
<accession>A0ACA9KSS1</accession>
<reference evidence="1" key="1">
    <citation type="submission" date="2021-06" db="EMBL/GenBank/DDBJ databases">
        <authorList>
            <person name="Kallberg Y."/>
            <person name="Tangrot J."/>
            <person name="Rosling A."/>
        </authorList>
    </citation>
    <scope>NUCLEOTIDE SEQUENCE</scope>
    <source>
        <strain evidence="1">AU212A</strain>
    </source>
</reference>
<proteinExistence type="predicted"/>
<gene>
    <name evidence="1" type="ORF">SCALOS_LOCUS2831</name>
</gene>